<evidence type="ECO:0000313" key="2">
    <source>
        <dbReference type="Proteomes" id="UP000699042"/>
    </source>
</evidence>
<organism evidence="1 2">
    <name type="scientific">Colletotrichum scovillei</name>
    <dbReference type="NCBI Taxonomy" id="1209932"/>
    <lineage>
        <taxon>Eukaryota</taxon>
        <taxon>Fungi</taxon>
        <taxon>Dikarya</taxon>
        <taxon>Ascomycota</taxon>
        <taxon>Pezizomycotina</taxon>
        <taxon>Sordariomycetes</taxon>
        <taxon>Hypocreomycetidae</taxon>
        <taxon>Glomerellales</taxon>
        <taxon>Glomerellaceae</taxon>
        <taxon>Colletotrichum</taxon>
        <taxon>Colletotrichum acutatum species complex</taxon>
    </lineage>
</organism>
<proteinExistence type="predicted"/>
<feature type="non-terminal residue" evidence="1">
    <location>
        <position position="44"/>
    </location>
</feature>
<dbReference type="EMBL" id="JAESDN010000011">
    <property type="protein sequence ID" value="KAG7043661.1"/>
    <property type="molecule type" value="Genomic_DNA"/>
</dbReference>
<evidence type="ECO:0000313" key="1">
    <source>
        <dbReference type="EMBL" id="KAG7043661.1"/>
    </source>
</evidence>
<reference evidence="1" key="1">
    <citation type="submission" date="2021-05" db="EMBL/GenBank/DDBJ databases">
        <title>Comparative genomics of three Colletotrichum scovillei strains and genetic complementation revealed genes involved fungal growth and virulence on chili pepper.</title>
        <authorList>
            <person name="Hsieh D.-K."/>
            <person name="Chuang S.-C."/>
            <person name="Chen C.-Y."/>
            <person name="Chao Y.-T."/>
            <person name="Lu M.-Y.J."/>
            <person name="Lee M.-H."/>
            <person name="Shih M.-C."/>
        </authorList>
    </citation>
    <scope>NUCLEOTIDE SEQUENCE</scope>
    <source>
        <strain evidence="1">Coll-153</strain>
    </source>
</reference>
<sequence length="44" mass="5025">MILLPRGACLDSMESDKPKLRDSARCTLHGSRVMMSFVDRRRST</sequence>
<protein>
    <submittedName>
        <fullName evidence="1">Uncharacterized protein</fullName>
    </submittedName>
</protein>
<comment type="caution">
    <text evidence="1">The sequence shown here is derived from an EMBL/GenBank/DDBJ whole genome shotgun (WGS) entry which is preliminary data.</text>
</comment>
<dbReference type="AlphaFoldDB" id="A0A9P7U5Z9"/>
<accession>A0A9P7U5Z9</accession>
<dbReference type="Proteomes" id="UP000699042">
    <property type="component" value="Unassembled WGS sequence"/>
</dbReference>
<gene>
    <name evidence="1" type="ORF">JMJ77_011483</name>
</gene>
<name>A0A9P7U5Z9_9PEZI</name>
<keyword evidence="2" id="KW-1185">Reference proteome</keyword>